<gene>
    <name evidence="2" type="ORF">Tcan_05812</name>
</gene>
<dbReference type="AlphaFoldDB" id="A0A0B2USW2"/>
<dbReference type="EMBL" id="JPKZ01004121">
    <property type="protein sequence ID" value="KHN72000.1"/>
    <property type="molecule type" value="Genomic_DNA"/>
</dbReference>
<evidence type="ECO:0000313" key="3">
    <source>
        <dbReference type="Proteomes" id="UP000031036"/>
    </source>
</evidence>
<evidence type="ECO:0000256" key="1">
    <source>
        <dbReference type="SAM" id="MobiDB-lite"/>
    </source>
</evidence>
<sequence length="123" mass="14528">MLKFVQAPRSGNASKKSTADRCVSQLAQEQEAKTETTCGQHSNQRPSHPSHEEYETFVELLSMENKLLFEQRRLNCLKRQMCIDELCKQQLITEQIFKNHSIHHYNPLESIRQIQHKFDRRMS</sequence>
<name>A0A0B2USW2_TOXCA</name>
<keyword evidence="3" id="KW-1185">Reference proteome</keyword>
<feature type="region of interest" description="Disordered" evidence="1">
    <location>
        <begin position="1"/>
        <end position="26"/>
    </location>
</feature>
<reference evidence="2 3" key="1">
    <citation type="submission" date="2014-11" db="EMBL/GenBank/DDBJ databases">
        <title>Genetic blueprint of the zoonotic pathogen Toxocara canis.</title>
        <authorList>
            <person name="Zhu X.-Q."/>
            <person name="Korhonen P.K."/>
            <person name="Cai H."/>
            <person name="Young N.D."/>
            <person name="Nejsum P."/>
            <person name="von Samson-Himmelstjerna G."/>
            <person name="Boag P.R."/>
            <person name="Tan P."/>
            <person name="Li Q."/>
            <person name="Min J."/>
            <person name="Yang Y."/>
            <person name="Wang X."/>
            <person name="Fang X."/>
            <person name="Hall R.S."/>
            <person name="Hofmann A."/>
            <person name="Sternberg P.W."/>
            <person name="Jex A.R."/>
            <person name="Gasser R.B."/>
        </authorList>
    </citation>
    <scope>NUCLEOTIDE SEQUENCE [LARGE SCALE GENOMIC DNA]</scope>
    <source>
        <strain evidence="2">PN_DK_2014</strain>
    </source>
</reference>
<organism evidence="2 3">
    <name type="scientific">Toxocara canis</name>
    <name type="common">Canine roundworm</name>
    <dbReference type="NCBI Taxonomy" id="6265"/>
    <lineage>
        <taxon>Eukaryota</taxon>
        <taxon>Metazoa</taxon>
        <taxon>Ecdysozoa</taxon>
        <taxon>Nematoda</taxon>
        <taxon>Chromadorea</taxon>
        <taxon>Rhabditida</taxon>
        <taxon>Spirurina</taxon>
        <taxon>Ascaridomorpha</taxon>
        <taxon>Ascaridoidea</taxon>
        <taxon>Toxocaridae</taxon>
        <taxon>Toxocara</taxon>
    </lineage>
</organism>
<comment type="caution">
    <text evidence="2">The sequence shown here is derived from an EMBL/GenBank/DDBJ whole genome shotgun (WGS) entry which is preliminary data.</text>
</comment>
<evidence type="ECO:0000313" key="2">
    <source>
        <dbReference type="EMBL" id="KHN72000.1"/>
    </source>
</evidence>
<protein>
    <submittedName>
        <fullName evidence="2">Uncharacterized protein</fullName>
    </submittedName>
</protein>
<feature type="compositionally biased region" description="Polar residues" evidence="1">
    <location>
        <begin position="35"/>
        <end position="47"/>
    </location>
</feature>
<feature type="region of interest" description="Disordered" evidence="1">
    <location>
        <begin position="33"/>
        <end position="52"/>
    </location>
</feature>
<proteinExistence type="predicted"/>
<dbReference type="Proteomes" id="UP000031036">
    <property type="component" value="Unassembled WGS sequence"/>
</dbReference>
<accession>A0A0B2USW2</accession>